<organism evidence="2 3">
    <name type="scientific">Solea senegalensis</name>
    <name type="common">Senegalese sole</name>
    <dbReference type="NCBI Taxonomy" id="28829"/>
    <lineage>
        <taxon>Eukaryota</taxon>
        <taxon>Metazoa</taxon>
        <taxon>Chordata</taxon>
        <taxon>Craniata</taxon>
        <taxon>Vertebrata</taxon>
        <taxon>Euteleostomi</taxon>
        <taxon>Actinopterygii</taxon>
        <taxon>Neopterygii</taxon>
        <taxon>Teleostei</taxon>
        <taxon>Neoteleostei</taxon>
        <taxon>Acanthomorphata</taxon>
        <taxon>Carangaria</taxon>
        <taxon>Pleuronectiformes</taxon>
        <taxon>Pleuronectoidei</taxon>
        <taxon>Soleidae</taxon>
        <taxon>Solea</taxon>
    </lineage>
</organism>
<name>A0AAV6T7I3_SOLSE</name>
<evidence type="ECO:0000313" key="2">
    <source>
        <dbReference type="EMBL" id="KAG7525377.1"/>
    </source>
</evidence>
<feature type="coiled-coil region" evidence="1">
    <location>
        <begin position="31"/>
        <end position="64"/>
    </location>
</feature>
<keyword evidence="1" id="KW-0175">Coiled coil</keyword>
<gene>
    <name evidence="2" type="ORF">JOB18_026188</name>
</gene>
<protein>
    <submittedName>
        <fullName evidence="2">Uncharacterized protein</fullName>
    </submittedName>
</protein>
<dbReference type="AlphaFoldDB" id="A0AAV6T7I3"/>
<reference evidence="2 3" key="1">
    <citation type="journal article" date="2021" name="Sci. Rep.">
        <title>Chromosome anchoring in Senegalese sole (Solea senegalensis) reveals sex-associated markers and genome rearrangements in flatfish.</title>
        <authorList>
            <person name="Guerrero-Cozar I."/>
            <person name="Gomez-Garrido J."/>
            <person name="Berbel C."/>
            <person name="Martinez-Blanch J.F."/>
            <person name="Alioto T."/>
            <person name="Claros M.G."/>
            <person name="Gagnaire P.A."/>
            <person name="Manchado M."/>
        </authorList>
    </citation>
    <scope>NUCLEOTIDE SEQUENCE [LARGE SCALE GENOMIC DNA]</scope>
    <source>
        <strain evidence="2">Sse05_10M</strain>
    </source>
</reference>
<evidence type="ECO:0000256" key="1">
    <source>
        <dbReference type="SAM" id="Coils"/>
    </source>
</evidence>
<accession>A0AAV6T7I3</accession>
<proteinExistence type="predicted"/>
<evidence type="ECO:0000313" key="3">
    <source>
        <dbReference type="Proteomes" id="UP000693946"/>
    </source>
</evidence>
<dbReference type="EMBL" id="JAGKHQ010000001">
    <property type="protein sequence ID" value="KAG7525377.1"/>
    <property type="molecule type" value="Genomic_DNA"/>
</dbReference>
<sequence>MGGTASLRSSLFNDNVPNLGILKTLSICYYRIATEQEKDRKEEKRNALYQRAEAEAEVTALEGEESPC</sequence>
<dbReference type="Proteomes" id="UP000693946">
    <property type="component" value="Linkage Group LG1"/>
</dbReference>
<keyword evidence="3" id="KW-1185">Reference proteome</keyword>
<comment type="caution">
    <text evidence="2">The sequence shown here is derived from an EMBL/GenBank/DDBJ whole genome shotgun (WGS) entry which is preliminary data.</text>
</comment>